<feature type="domain" description="Solute-binding protein family 3/N-terminal" evidence="6">
    <location>
        <begin position="37"/>
        <end position="272"/>
    </location>
</feature>
<dbReference type="GO" id="GO:0030313">
    <property type="term" value="C:cell envelope"/>
    <property type="evidence" value="ECO:0007669"/>
    <property type="project" value="UniProtKB-SubCell"/>
</dbReference>
<comment type="similarity">
    <text evidence="2 4">Belongs to the bacterial solute-binding protein 3 family.</text>
</comment>
<protein>
    <submittedName>
        <fullName evidence="7">Transporter substrate-binding domain-containing protein</fullName>
    </submittedName>
</protein>
<feature type="chain" id="PRO_5032755520" evidence="5">
    <location>
        <begin position="26"/>
        <end position="278"/>
    </location>
</feature>
<dbReference type="InterPro" id="IPR001638">
    <property type="entry name" value="Solute-binding_3/MltF_N"/>
</dbReference>
<keyword evidence="3 5" id="KW-0732">Signal</keyword>
<dbReference type="InterPro" id="IPR018313">
    <property type="entry name" value="SBP_3_CS"/>
</dbReference>
<evidence type="ECO:0000256" key="3">
    <source>
        <dbReference type="ARBA" id="ARBA00022729"/>
    </source>
</evidence>
<dbReference type="SMART" id="SM00062">
    <property type="entry name" value="PBPb"/>
    <property type="match status" value="1"/>
</dbReference>
<evidence type="ECO:0000256" key="4">
    <source>
        <dbReference type="RuleBase" id="RU003744"/>
    </source>
</evidence>
<evidence type="ECO:0000256" key="2">
    <source>
        <dbReference type="ARBA" id="ARBA00010333"/>
    </source>
</evidence>
<dbReference type="PANTHER" id="PTHR35936:SF35">
    <property type="entry name" value="L-CYSTINE-BINDING PROTEIN TCYJ"/>
    <property type="match status" value="1"/>
</dbReference>
<feature type="signal peptide" evidence="5">
    <location>
        <begin position="1"/>
        <end position="25"/>
    </location>
</feature>
<sequence>MKAAHILAAGLAAAFISTAPATSFAGETLDRVMDTKTLTLSSDASYPPQSFLNDDNEMDGFDVDVAKEIAKRLGVELKIITPAWEVITAGNWNGRWDISVGSMTPTKARAEVLNFPAVYYYTPASFAVHTDSKVTSVDELNGKVIGVCGGCTYEAYLKKDLVIDAEGAPPFEYQVEPGEIRSYETDTNVFDDLRLGDGTRLDAALSALPTIQEAVKNGYPMKVVGDPVYYEPLAVATDKGDPEFDAKIAEIVKDMHKDGTLKALSEKWYGTDLTTVKQ</sequence>
<dbReference type="EMBL" id="CP058214">
    <property type="protein sequence ID" value="QPC41879.1"/>
    <property type="molecule type" value="Genomic_DNA"/>
</dbReference>
<evidence type="ECO:0000313" key="7">
    <source>
        <dbReference type="EMBL" id="QPC41879.1"/>
    </source>
</evidence>
<dbReference type="Gene3D" id="3.40.190.10">
    <property type="entry name" value="Periplasmic binding protein-like II"/>
    <property type="match status" value="2"/>
</dbReference>
<dbReference type="AlphaFoldDB" id="A0A7S8HAX0"/>
<gene>
    <name evidence="7" type="ORF">HW532_03590</name>
</gene>
<dbReference type="PROSITE" id="PS01039">
    <property type="entry name" value="SBP_BACTERIAL_3"/>
    <property type="match status" value="1"/>
</dbReference>
<dbReference type="SUPFAM" id="SSF53850">
    <property type="entry name" value="Periplasmic binding protein-like II"/>
    <property type="match status" value="1"/>
</dbReference>
<reference evidence="7 8" key="1">
    <citation type="submission" date="2020-06" db="EMBL/GenBank/DDBJ databases">
        <title>Genome sequence of 2 isolates from Red Sea Mangroves.</title>
        <authorList>
            <person name="Sefrji F."/>
            <person name="Michoud G."/>
            <person name="Merlino G."/>
            <person name="Daffonchio D."/>
        </authorList>
    </citation>
    <scope>NUCLEOTIDE SEQUENCE [LARGE SCALE GENOMIC DNA]</scope>
    <source>
        <strain evidence="7 8">R1DC25</strain>
    </source>
</reference>
<dbReference type="KEGG" id="kmn:HW532_03590"/>
<accession>A0A7S8HAX0</accession>
<organism evidence="7 8">
    <name type="scientific">Kaustia mangrovi</name>
    <dbReference type="NCBI Taxonomy" id="2593653"/>
    <lineage>
        <taxon>Bacteria</taxon>
        <taxon>Pseudomonadati</taxon>
        <taxon>Pseudomonadota</taxon>
        <taxon>Alphaproteobacteria</taxon>
        <taxon>Hyphomicrobiales</taxon>
        <taxon>Parvibaculaceae</taxon>
        <taxon>Kaustia</taxon>
    </lineage>
</organism>
<proteinExistence type="inferred from homology"/>
<evidence type="ECO:0000259" key="6">
    <source>
        <dbReference type="SMART" id="SM00062"/>
    </source>
</evidence>
<evidence type="ECO:0000313" key="8">
    <source>
        <dbReference type="Proteomes" id="UP000593594"/>
    </source>
</evidence>
<dbReference type="Proteomes" id="UP000593594">
    <property type="component" value="Chromosome"/>
</dbReference>
<name>A0A7S8HAX0_9HYPH</name>
<dbReference type="PANTHER" id="PTHR35936">
    <property type="entry name" value="MEMBRANE-BOUND LYTIC MUREIN TRANSGLYCOSYLASE F"/>
    <property type="match status" value="1"/>
</dbReference>
<dbReference type="RefSeq" id="WP_213163106.1">
    <property type="nucleotide sequence ID" value="NZ_CP058214.1"/>
</dbReference>
<evidence type="ECO:0000256" key="1">
    <source>
        <dbReference type="ARBA" id="ARBA00004196"/>
    </source>
</evidence>
<comment type="subcellular location">
    <subcellularLocation>
        <location evidence="1">Cell envelope</location>
    </subcellularLocation>
</comment>
<evidence type="ECO:0000256" key="5">
    <source>
        <dbReference type="SAM" id="SignalP"/>
    </source>
</evidence>
<dbReference type="Pfam" id="PF00497">
    <property type="entry name" value="SBP_bac_3"/>
    <property type="match status" value="1"/>
</dbReference>
<keyword evidence="8" id="KW-1185">Reference proteome</keyword>